<dbReference type="Gene3D" id="3.30.450.40">
    <property type="match status" value="1"/>
</dbReference>
<evidence type="ECO:0000256" key="2">
    <source>
        <dbReference type="ARBA" id="ARBA00022643"/>
    </source>
</evidence>
<keyword evidence="2" id="KW-0288">FMN</keyword>
<dbReference type="EMBL" id="AP027729">
    <property type="protein sequence ID" value="BDZ42040.1"/>
    <property type="molecule type" value="Genomic_DNA"/>
</dbReference>
<keyword evidence="7" id="KW-1185">Reference proteome</keyword>
<dbReference type="InterPro" id="IPR036457">
    <property type="entry name" value="PPM-type-like_dom_sf"/>
</dbReference>
<dbReference type="PANTHER" id="PTHR47429:SF2">
    <property type="entry name" value="PROTEIN TWIN LOV 1"/>
    <property type="match status" value="1"/>
</dbReference>
<dbReference type="SMART" id="SM00086">
    <property type="entry name" value="PAC"/>
    <property type="match status" value="1"/>
</dbReference>
<proteinExistence type="predicted"/>
<organism evidence="6 7">
    <name type="scientific">Paraoerskovia sediminicola</name>
    <dbReference type="NCBI Taxonomy" id="1138587"/>
    <lineage>
        <taxon>Bacteria</taxon>
        <taxon>Bacillati</taxon>
        <taxon>Actinomycetota</taxon>
        <taxon>Actinomycetes</taxon>
        <taxon>Micrococcales</taxon>
        <taxon>Cellulomonadaceae</taxon>
        <taxon>Paraoerskovia</taxon>
    </lineage>
</organism>
<keyword evidence="1" id="KW-0285">Flavoprotein</keyword>
<evidence type="ECO:0000259" key="5">
    <source>
        <dbReference type="PROSITE" id="PS50113"/>
    </source>
</evidence>
<reference evidence="7" key="1">
    <citation type="journal article" date="2019" name="Int. J. Syst. Evol. Microbiol.">
        <title>The Global Catalogue of Microorganisms (GCM) 10K type strain sequencing project: providing services to taxonomists for standard genome sequencing and annotation.</title>
        <authorList>
            <consortium name="The Broad Institute Genomics Platform"/>
            <consortium name="The Broad Institute Genome Sequencing Center for Infectious Disease"/>
            <person name="Wu L."/>
            <person name="Ma J."/>
        </authorList>
    </citation>
    <scope>NUCLEOTIDE SEQUENCE [LARGE SCALE GENOMIC DNA]</scope>
    <source>
        <strain evidence="7">NBRC 108565</strain>
    </source>
</reference>
<feature type="domain" description="PAC" evidence="5">
    <location>
        <begin position="109"/>
        <end position="162"/>
    </location>
</feature>
<dbReference type="SUPFAM" id="SSF55785">
    <property type="entry name" value="PYP-like sensor domain (PAS domain)"/>
    <property type="match status" value="1"/>
</dbReference>
<dbReference type="InterPro" id="IPR003018">
    <property type="entry name" value="GAF"/>
</dbReference>
<dbReference type="PANTHER" id="PTHR47429">
    <property type="entry name" value="PROTEIN TWIN LOV 1"/>
    <property type="match status" value="1"/>
</dbReference>
<dbReference type="Pfam" id="PF01590">
    <property type="entry name" value="GAF"/>
    <property type="match status" value="1"/>
</dbReference>
<dbReference type="Gene3D" id="3.60.40.10">
    <property type="entry name" value="PPM-type phosphatase domain"/>
    <property type="match status" value="1"/>
</dbReference>
<dbReference type="InterPro" id="IPR035965">
    <property type="entry name" value="PAS-like_dom_sf"/>
</dbReference>
<dbReference type="CDD" id="cd00130">
    <property type="entry name" value="PAS"/>
    <property type="match status" value="1"/>
</dbReference>
<dbReference type="PROSITE" id="PS50113">
    <property type="entry name" value="PAC"/>
    <property type="match status" value="1"/>
</dbReference>
<dbReference type="Pfam" id="PF13426">
    <property type="entry name" value="PAS_9"/>
    <property type="match status" value="1"/>
</dbReference>
<dbReference type="InterPro" id="IPR000700">
    <property type="entry name" value="PAS-assoc_C"/>
</dbReference>
<evidence type="ECO:0000313" key="7">
    <source>
        <dbReference type="Proteomes" id="UP001321475"/>
    </source>
</evidence>
<dbReference type="SUPFAM" id="SSF55781">
    <property type="entry name" value="GAF domain-like"/>
    <property type="match status" value="1"/>
</dbReference>
<dbReference type="Gene3D" id="3.30.450.20">
    <property type="entry name" value="PAS domain"/>
    <property type="match status" value="1"/>
</dbReference>
<name>A0ABN6XAT5_9CELL</name>
<dbReference type="SMART" id="SM00065">
    <property type="entry name" value="GAF"/>
    <property type="match status" value="1"/>
</dbReference>
<evidence type="ECO:0000256" key="1">
    <source>
        <dbReference type="ARBA" id="ARBA00022630"/>
    </source>
</evidence>
<dbReference type="NCBIfam" id="TIGR00229">
    <property type="entry name" value="sensory_box"/>
    <property type="match status" value="1"/>
</dbReference>
<protein>
    <recommendedName>
        <fullName evidence="8">PAS domain S-box-containing protein</fullName>
    </recommendedName>
</protein>
<accession>A0ABN6XAT5</accession>
<keyword evidence="3" id="KW-0157">Chromophore</keyword>
<evidence type="ECO:0008006" key="8">
    <source>
        <dbReference type="Google" id="ProtNLM"/>
    </source>
</evidence>
<dbReference type="InterPro" id="IPR029016">
    <property type="entry name" value="GAF-like_dom_sf"/>
</dbReference>
<sequence>MTQSPAPSQAPPAIADTYADVPVAPPAGLPANLPADIQRRAANASDLSFTISDPTLPDNPLIWVNPAFERVTGYRADEVLGRNCRFLQSAATDADALQRIRDALAENRTSAETLLNVRRDGTPFWNQVVISPVLDDEGRTTHHVGIQADVTSRVREDVAKVRRLRSAEQQNDRLRLLATITQQLLELFDDSAGAELLPRLVAPHFGDWCFVTVVDDTGRQTTTHIASADPLDPTKAAAVETLTRSTTWLERSPMINHVLAAGNDYLPAPYANDLGRLPERTERWEHEALLALGVGTSILVPLRGRDRALGMLTIVSGSRDAFDRDDVRDITALGARAGLALDNARLFAAEHDRAVTLQRSMLPVLPEVPGLDCAASYLPASARAAVGGDWYDVIPLPGATSGSRWATWSGTTSGPQPRWASCARCCAPAPGPAGRRARSSTASTGSSVVSGWRTSRAACTSTCPLWTTRTAPVRPRTPAPVTCRLC</sequence>
<evidence type="ECO:0000256" key="3">
    <source>
        <dbReference type="ARBA" id="ARBA00022991"/>
    </source>
</evidence>
<gene>
    <name evidence="6" type="ORF">GCM10025865_13390</name>
</gene>
<evidence type="ECO:0000259" key="4">
    <source>
        <dbReference type="PROSITE" id="PS50112"/>
    </source>
</evidence>
<dbReference type="InterPro" id="IPR000014">
    <property type="entry name" value="PAS"/>
</dbReference>
<evidence type="ECO:0000313" key="6">
    <source>
        <dbReference type="EMBL" id="BDZ42040.1"/>
    </source>
</evidence>
<dbReference type="InterPro" id="IPR001610">
    <property type="entry name" value="PAC"/>
</dbReference>
<dbReference type="PROSITE" id="PS50112">
    <property type="entry name" value="PAS"/>
    <property type="match status" value="1"/>
</dbReference>
<dbReference type="Proteomes" id="UP001321475">
    <property type="component" value="Chromosome"/>
</dbReference>
<feature type="domain" description="PAS" evidence="4">
    <location>
        <begin position="58"/>
        <end position="83"/>
    </location>
</feature>